<dbReference type="InterPro" id="IPR038158">
    <property type="entry name" value="H-NOX_domain_sf"/>
</dbReference>
<dbReference type="InterPro" id="IPR024096">
    <property type="entry name" value="NO_sig/Golgi_transp_ligand-bd"/>
</dbReference>
<reference evidence="3" key="1">
    <citation type="submission" date="2016-11" db="EMBL/GenBank/DDBJ databases">
        <authorList>
            <person name="Varghese N."/>
            <person name="Submissions S."/>
        </authorList>
    </citation>
    <scope>NUCLEOTIDE SEQUENCE [LARGE SCALE GENOMIC DNA]</scope>
    <source>
        <strain evidence="3">DSM 15292</strain>
    </source>
</reference>
<dbReference type="PANTHER" id="PTHR45655">
    <property type="entry name" value="GUANYLATE CYCLASE SOLUBLE SUBUNIT BETA-2"/>
    <property type="match status" value="1"/>
</dbReference>
<name>A0A1N6D5Q8_9BACT</name>
<dbReference type="EMBL" id="FSRC01000001">
    <property type="protein sequence ID" value="SIN66132.1"/>
    <property type="molecule type" value="Genomic_DNA"/>
</dbReference>
<evidence type="ECO:0000313" key="3">
    <source>
        <dbReference type="Proteomes" id="UP000185221"/>
    </source>
</evidence>
<dbReference type="OrthoDB" id="981203at2"/>
<evidence type="ECO:0000259" key="1">
    <source>
        <dbReference type="Pfam" id="PF07700"/>
    </source>
</evidence>
<gene>
    <name evidence="2" type="ORF">SAMN05444394_0281</name>
</gene>
<dbReference type="Gene3D" id="3.90.1520.10">
    <property type="entry name" value="H-NOX domain"/>
    <property type="match status" value="1"/>
</dbReference>
<evidence type="ECO:0000313" key="2">
    <source>
        <dbReference type="EMBL" id="SIN66132.1"/>
    </source>
</evidence>
<keyword evidence="3" id="KW-1185">Reference proteome</keyword>
<dbReference type="GO" id="GO:0020037">
    <property type="term" value="F:heme binding"/>
    <property type="evidence" value="ECO:0007669"/>
    <property type="project" value="InterPro"/>
</dbReference>
<dbReference type="InterPro" id="IPR011644">
    <property type="entry name" value="Heme_NO-bd"/>
</dbReference>
<accession>A0A1N6D5Q8</accession>
<feature type="domain" description="Heme NO-binding" evidence="1">
    <location>
        <begin position="2"/>
        <end position="163"/>
    </location>
</feature>
<proteinExistence type="predicted"/>
<dbReference type="AlphaFoldDB" id="A0A1N6D5Q8"/>
<protein>
    <submittedName>
        <fullName evidence="2">Haem-NO-binding</fullName>
    </submittedName>
</protein>
<organism evidence="2 3">
    <name type="scientific">Algoriphagus halophilus</name>
    <dbReference type="NCBI Taxonomy" id="226505"/>
    <lineage>
        <taxon>Bacteria</taxon>
        <taxon>Pseudomonadati</taxon>
        <taxon>Bacteroidota</taxon>
        <taxon>Cytophagia</taxon>
        <taxon>Cytophagales</taxon>
        <taxon>Cyclobacteriaceae</taxon>
        <taxon>Algoriphagus</taxon>
    </lineage>
</organism>
<dbReference type="RefSeq" id="WP_074223057.1">
    <property type="nucleotide sequence ID" value="NZ_FSRC01000001.1"/>
</dbReference>
<dbReference type="Pfam" id="PF07700">
    <property type="entry name" value="HNOB"/>
    <property type="match status" value="1"/>
</dbReference>
<dbReference type="Proteomes" id="UP000185221">
    <property type="component" value="Unassembled WGS sequence"/>
</dbReference>
<dbReference type="SUPFAM" id="SSF111126">
    <property type="entry name" value="Ligand-binding domain in the NO signalling and Golgi transport"/>
    <property type="match status" value="1"/>
</dbReference>
<dbReference type="PANTHER" id="PTHR45655:SF13">
    <property type="entry name" value="SOLUBLE GUANYLATE CYCLASE GCY-32-RELATED"/>
    <property type="match status" value="1"/>
</dbReference>
<sequence>MYGLVNKSIQELITTNYGQEKWELIKLKSGINIDYFISTEPYDDAVTYQLATAAAEELNITVEEVLFAFGEWWILKTGSEKYGGLMKAGGANLKEFLINLPLFHDRIMLIYPKLTPPEFKVEDIEANSLVLHYFSKREGLVGFVKGLLSGLGKLFETKVDIVHILGKYNGHPHEAFKIAW</sequence>
<dbReference type="STRING" id="226505.SAMN05444394_0281"/>